<evidence type="ECO:0000256" key="3">
    <source>
        <dbReference type="ARBA" id="ARBA00010763"/>
    </source>
</evidence>
<dbReference type="PANTHER" id="PTHR10192">
    <property type="entry name" value="MOLYBDOPTERIN BIOSYNTHESIS PROTEIN"/>
    <property type="match status" value="1"/>
</dbReference>
<dbReference type="InterPro" id="IPR036135">
    <property type="entry name" value="MoeA_linker/N_sf"/>
</dbReference>
<dbReference type="SUPFAM" id="SSF53218">
    <property type="entry name" value="Molybdenum cofactor biosynthesis proteins"/>
    <property type="match status" value="1"/>
</dbReference>
<dbReference type="CDD" id="cd00887">
    <property type="entry name" value="MoeA"/>
    <property type="match status" value="1"/>
</dbReference>
<comment type="function">
    <text evidence="1 6">Catalyzes the insertion of molybdate into adenylated molybdopterin with the concomitant release of AMP.</text>
</comment>
<keyword evidence="4 6" id="KW-0501">Molybdenum cofactor biosynthesis</keyword>
<evidence type="ECO:0000256" key="4">
    <source>
        <dbReference type="ARBA" id="ARBA00023150"/>
    </source>
</evidence>
<dbReference type="InterPro" id="IPR001453">
    <property type="entry name" value="MoaB/Mog_dom"/>
</dbReference>
<keyword evidence="6" id="KW-0808">Transferase</keyword>
<dbReference type="InterPro" id="IPR005110">
    <property type="entry name" value="MoeA_linker/N"/>
</dbReference>
<dbReference type="InterPro" id="IPR036688">
    <property type="entry name" value="MoeA_C_domain_IV_sf"/>
</dbReference>
<comment type="cofactor">
    <cofactor evidence="6">
        <name>Mg(2+)</name>
        <dbReference type="ChEBI" id="CHEBI:18420"/>
    </cofactor>
</comment>
<accession>A0A1V1PDL1</accession>
<dbReference type="InterPro" id="IPR038987">
    <property type="entry name" value="MoeA-like"/>
</dbReference>
<dbReference type="InterPro" id="IPR024370">
    <property type="entry name" value="PBP_domain"/>
</dbReference>
<dbReference type="Pfam" id="PF12727">
    <property type="entry name" value="PBP_like"/>
    <property type="match status" value="1"/>
</dbReference>
<keyword evidence="6" id="KW-0460">Magnesium</keyword>
<organism evidence="8 9">
    <name type="scientific">Candidatus Magnetoglobus multicellularis str. Araruama</name>
    <dbReference type="NCBI Taxonomy" id="890399"/>
    <lineage>
        <taxon>Bacteria</taxon>
        <taxon>Pseudomonadati</taxon>
        <taxon>Thermodesulfobacteriota</taxon>
        <taxon>Desulfobacteria</taxon>
        <taxon>Desulfobacterales</taxon>
        <taxon>Desulfobacteraceae</taxon>
        <taxon>Candidatus Magnetoglobus</taxon>
    </lineage>
</organism>
<proteinExistence type="inferred from homology"/>
<comment type="catalytic activity">
    <reaction evidence="5">
        <text>adenylyl-molybdopterin + molybdate = Mo-molybdopterin + AMP + H(+)</text>
        <dbReference type="Rhea" id="RHEA:35047"/>
        <dbReference type="ChEBI" id="CHEBI:15378"/>
        <dbReference type="ChEBI" id="CHEBI:36264"/>
        <dbReference type="ChEBI" id="CHEBI:62727"/>
        <dbReference type="ChEBI" id="CHEBI:71302"/>
        <dbReference type="ChEBI" id="CHEBI:456215"/>
        <dbReference type="EC" id="2.10.1.1"/>
    </reaction>
</comment>
<dbReference type="Gene3D" id="3.90.105.10">
    <property type="entry name" value="Molybdopterin biosynthesis moea protein, domain 2"/>
    <property type="match status" value="1"/>
</dbReference>
<dbReference type="Proteomes" id="UP000189670">
    <property type="component" value="Unassembled WGS sequence"/>
</dbReference>
<dbReference type="Pfam" id="PF00994">
    <property type="entry name" value="MoCF_biosynth"/>
    <property type="match status" value="1"/>
</dbReference>
<evidence type="ECO:0000256" key="5">
    <source>
        <dbReference type="ARBA" id="ARBA00047317"/>
    </source>
</evidence>
<dbReference type="GO" id="GO:0061599">
    <property type="term" value="F:molybdopterin molybdotransferase activity"/>
    <property type="evidence" value="ECO:0007669"/>
    <property type="project" value="UniProtKB-UniRule"/>
</dbReference>
<dbReference type="SUPFAM" id="SSF63867">
    <property type="entry name" value="MoeA C-terminal domain-like"/>
    <property type="match status" value="1"/>
</dbReference>
<name>A0A1V1PDL1_9BACT</name>
<dbReference type="InterPro" id="IPR005111">
    <property type="entry name" value="MoeA_C_domain_IV"/>
</dbReference>
<comment type="similarity">
    <text evidence="3 6">Belongs to the MoeA family.</text>
</comment>
<reference evidence="9" key="1">
    <citation type="submission" date="2012-11" db="EMBL/GenBank/DDBJ databases">
        <authorList>
            <person name="Lucero-Rivera Y.E."/>
            <person name="Tovar-Ramirez D."/>
        </authorList>
    </citation>
    <scope>NUCLEOTIDE SEQUENCE [LARGE SCALE GENOMIC DNA]</scope>
    <source>
        <strain evidence="9">Araruama</strain>
    </source>
</reference>
<dbReference type="SUPFAM" id="SSF63882">
    <property type="entry name" value="MoeA N-terminal region -like"/>
    <property type="match status" value="1"/>
</dbReference>
<keyword evidence="6" id="KW-0479">Metal-binding</keyword>
<dbReference type="PANTHER" id="PTHR10192:SF16">
    <property type="entry name" value="MOLYBDOPTERIN MOLYBDENUMTRANSFERASE"/>
    <property type="match status" value="1"/>
</dbReference>
<dbReference type="GO" id="GO:0006777">
    <property type="term" value="P:Mo-molybdopterin cofactor biosynthetic process"/>
    <property type="evidence" value="ECO:0007669"/>
    <property type="project" value="UniProtKB-UniRule"/>
</dbReference>
<evidence type="ECO:0000256" key="2">
    <source>
        <dbReference type="ARBA" id="ARBA00005046"/>
    </source>
</evidence>
<comment type="pathway">
    <text evidence="2 6">Cofactor biosynthesis; molybdopterin biosynthesis.</text>
</comment>
<dbReference type="GO" id="GO:0046872">
    <property type="term" value="F:metal ion binding"/>
    <property type="evidence" value="ECO:0007669"/>
    <property type="project" value="UniProtKB-UniRule"/>
</dbReference>
<dbReference type="UniPathway" id="UPA00344"/>
<dbReference type="AlphaFoldDB" id="A0A1V1PDL1"/>
<dbReference type="Pfam" id="PF03453">
    <property type="entry name" value="MoeA_N"/>
    <property type="match status" value="1"/>
</dbReference>
<feature type="domain" description="MoaB/Mog" evidence="7">
    <location>
        <begin position="185"/>
        <end position="326"/>
    </location>
</feature>
<dbReference type="EMBL" id="ATBP01000105">
    <property type="protein sequence ID" value="ETR72866.1"/>
    <property type="molecule type" value="Genomic_DNA"/>
</dbReference>
<evidence type="ECO:0000313" key="8">
    <source>
        <dbReference type="EMBL" id="ETR72866.1"/>
    </source>
</evidence>
<dbReference type="SMART" id="SM00852">
    <property type="entry name" value="MoCF_biosynth"/>
    <property type="match status" value="1"/>
</dbReference>
<dbReference type="NCBIfam" id="TIGR00177">
    <property type="entry name" value="molyb_syn"/>
    <property type="match status" value="1"/>
</dbReference>
<dbReference type="Gene3D" id="3.40.980.10">
    <property type="entry name" value="MoaB/Mog-like domain"/>
    <property type="match status" value="1"/>
</dbReference>
<evidence type="ECO:0000256" key="6">
    <source>
        <dbReference type="RuleBase" id="RU365090"/>
    </source>
</evidence>
<dbReference type="GO" id="GO:0005829">
    <property type="term" value="C:cytosol"/>
    <property type="evidence" value="ECO:0007669"/>
    <property type="project" value="TreeGrafter"/>
</dbReference>
<gene>
    <name evidence="8" type="ORF">OMM_01383</name>
</gene>
<dbReference type="SUPFAM" id="SSF53850">
    <property type="entry name" value="Periplasmic binding protein-like II"/>
    <property type="match status" value="1"/>
</dbReference>
<dbReference type="Gene3D" id="2.170.190.11">
    <property type="entry name" value="Molybdopterin biosynthesis moea protein, domain 3"/>
    <property type="match status" value="1"/>
</dbReference>
<evidence type="ECO:0000313" key="9">
    <source>
        <dbReference type="Proteomes" id="UP000189670"/>
    </source>
</evidence>
<keyword evidence="6" id="KW-0500">Molybdenum</keyword>
<dbReference type="Gene3D" id="2.40.340.10">
    <property type="entry name" value="MoeA, C-terminal, domain IV"/>
    <property type="match status" value="1"/>
</dbReference>
<sequence>MDLFLLGITTMNKRNIYLKMQSLDDAKSLWLNHFTLKTSQESISTVDASGRILAQPIFAKQSSPNFHAAAMDGIAVLAENTYGAHVDHPITLEPNQNAFFVNTGNVLPDNTNAVIMIENLIQTDKNRIIIEAPAIPWQHVRKMGEDIVATEMLFPQNHIVTPYCVGAMLSGGVFFIDVKKKPRLLIIPTGNELLNWQSEKIASPPKGSIIESNSTMLKLCANDCGADATDYQISPDDPDYLENLIHSHIKDFDMILLIGGSSAGDSDYTRAVIEKAGQVLIHGVTIMPGKPVVLGDVQQKPVVGIPGYPVSAIVVFDQFIRPMIYNMLGTFDPMRKQLPVHLTRNMPSKLGIEEFIRVKLGKVGNKIVASALPRGAGAITTFTQADGIIRIPGHSEGFFANDRVDVELLRHESIIGNTIMAVGSHDNSLDILADLISHQYPDIKLASSHVGSLGGLIALKKGTCHVAGTHLLDTNDGSYNISYIRKYLSHVKVKLLHLLMREQGLIVCKSNPKNIHSISDLGRKDVQFINRQAGSGTRVLLDYLLQQHSIALDDISGYHTDEYTHMGVAVNVLSGAADVGLGIMSAARALDLTFIPIALEQYDLVISEEFWDTPMIQAFVEVIRSQIFQDRVLALGGYQTERTGQLINF</sequence>
<evidence type="ECO:0000259" key="7">
    <source>
        <dbReference type="SMART" id="SM00852"/>
    </source>
</evidence>
<dbReference type="InterPro" id="IPR036425">
    <property type="entry name" value="MoaB/Mog-like_dom_sf"/>
</dbReference>
<protein>
    <recommendedName>
        <fullName evidence="6">Molybdopterin molybdenumtransferase</fullName>
        <ecNumber evidence="6">2.10.1.1</ecNumber>
    </recommendedName>
</protein>
<comment type="caution">
    <text evidence="8">The sequence shown here is derived from an EMBL/GenBank/DDBJ whole genome shotgun (WGS) entry which is preliminary data.</text>
</comment>
<dbReference type="Pfam" id="PF03454">
    <property type="entry name" value="MoeA_C"/>
    <property type="match status" value="1"/>
</dbReference>
<dbReference type="EC" id="2.10.1.1" evidence="6"/>
<dbReference type="NCBIfam" id="NF011068">
    <property type="entry name" value="PRK14498.1"/>
    <property type="match status" value="1"/>
</dbReference>
<evidence type="ECO:0000256" key="1">
    <source>
        <dbReference type="ARBA" id="ARBA00002901"/>
    </source>
</evidence>